<evidence type="ECO:0000259" key="2">
    <source>
        <dbReference type="Pfam" id="PF05699"/>
    </source>
</evidence>
<dbReference type="STRING" id="623744.A0A553R8D9"/>
<protein>
    <recommendedName>
        <fullName evidence="2">HAT C-terminal dimerisation domain-containing protein</fullName>
    </recommendedName>
</protein>
<proteinExistence type="predicted"/>
<evidence type="ECO:0000313" key="4">
    <source>
        <dbReference type="Proteomes" id="UP000316079"/>
    </source>
</evidence>
<reference evidence="3 4" key="1">
    <citation type="journal article" date="2019" name="Sci. Data">
        <title>Hybrid genome assembly and annotation of Danionella translucida.</title>
        <authorList>
            <person name="Kadobianskyi M."/>
            <person name="Schulze L."/>
            <person name="Schuelke M."/>
            <person name="Judkewitz B."/>
        </authorList>
    </citation>
    <scope>NUCLEOTIDE SEQUENCE [LARGE SCALE GENOMIC DNA]</scope>
    <source>
        <strain evidence="3 4">Bolton</strain>
    </source>
</reference>
<dbReference type="AlphaFoldDB" id="A0A553R8D9"/>
<keyword evidence="4" id="KW-1185">Reference proteome</keyword>
<feature type="region of interest" description="Disordered" evidence="1">
    <location>
        <begin position="215"/>
        <end position="241"/>
    </location>
</feature>
<sequence length="241" mass="27021">MDKIGIVVSAEGQSNDGAIVRPSTFNLEGLPFQPKTMRELRVIGADLGVNVLMPSGVKGTRWLPHVSRALETFLKPGQFTAVKKSMEDATFVAFCHFIADMFSGISKFSLLLQRNEIILPKTYLSLWELMLTREPYCSEYKNILHLVHIMLVLPVSAAVCERGFSAQKRIKSDTRASLHSDTVEDLIRISVEGPSLEDFDARESVACWFSQGQRSRRPNYESWPSEGHVTTMEGSPEDIEL</sequence>
<comment type="caution">
    <text evidence="3">The sequence shown here is derived from an EMBL/GenBank/DDBJ whole genome shotgun (WGS) entry which is preliminary data.</text>
</comment>
<dbReference type="PANTHER" id="PTHR46880:SF5">
    <property type="entry name" value="DUF4371 DOMAIN-CONTAINING PROTEIN"/>
    <property type="match status" value="1"/>
</dbReference>
<dbReference type="Proteomes" id="UP000316079">
    <property type="component" value="Unassembled WGS sequence"/>
</dbReference>
<feature type="domain" description="HAT C-terminal dimerisation" evidence="2">
    <location>
        <begin position="135"/>
        <end position="187"/>
    </location>
</feature>
<dbReference type="InterPro" id="IPR008906">
    <property type="entry name" value="HATC_C_dom"/>
</dbReference>
<dbReference type="OrthoDB" id="8851032at2759"/>
<evidence type="ECO:0000313" key="3">
    <source>
        <dbReference type="EMBL" id="TRY98445.1"/>
    </source>
</evidence>
<dbReference type="SUPFAM" id="SSF53098">
    <property type="entry name" value="Ribonuclease H-like"/>
    <property type="match status" value="1"/>
</dbReference>
<dbReference type="PANTHER" id="PTHR46880">
    <property type="entry name" value="RAS-ASSOCIATING DOMAIN-CONTAINING PROTEIN"/>
    <property type="match status" value="1"/>
</dbReference>
<accession>A0A553R8D9</accession>
<organism evidence="3 4">
    <name type="scientific">Danionella cerebrum</name>
    <dbReference type="NCBI Taxonomy" id="2873325"/>
    <lineage>
        <taxon>Eukaryota</taxon>
        <taxon>Metazoa</taxon>
        <taxon>Chordata</taxon>
        <taxon>Craniata</taxon>
        <taxon>Vertebrata</taxon>
        <taxon>Euteleostomi</taxon>
        <taxon>Actinopterygii</taxon>
        <taxon>Neopterygii</taxon>
        <taxon>Teleostei</taxon>
        <taxon>Ostariophysi</taxon>
        <taxon>Cypriniformes</taxon>
        <taxon>Danionidae</taxon>
        <taxon>Danioninae</taxon>
        <taxon>Danionella</taxon>
    </lineage>
</organism>
<dbReference type="Pfam" id="PF05699">
    <property type="entry name" value="Dimer_Tnp_hAT"/>
    <property type="match status" value="1"/>
</dbReference>
<dbReference type="GO" id="GO:0046983">
    <property type="term" value="F:protein dimerization activity"/>
    <property type="evidence" value="ECO:0007669"/>
    <property type="project" value="InterPro"/>
</dbReference>
<name>A0A553R8D9_9TELE</name>
<gene>
    <name evidence="3" type="ORF">DNTS_017502</name>
</gene>
<dbReference type="EMBL" id="SRMA01025164">
    <property type="protein sequence ID" value="TRY98445.1"/>
    <property type="molecule type" value="Genomic_DNA"/>
</dbReference>
<dbReference type="InterPro" id="IPR012337">
    <property type="entry name" value="RNaseH-like_sf"/>
</dbReference>
<evidence type="ECO:0000256" key="1">
    <source>
        <dbReference type="SAM" id="MobiDB-lite"/>
    </source>
</evidence>